<gene>
    <name evidence="1" type="ORF">HYN46_12805</name>
</gene>
<dbReference type="AlphaFoldDB" id="A0A345P8M3"/>
<organism evidence="1 2">
    <name type="scientific">Aquirhabdus parva</name>
    <dbReference type="NCBI Taxonomy" id="2283318"/>
    <lineage>
        <taxon>Bacteria</taxon>
        <taxon>Pseudomonadati</taxon>
        <taxon>Pseudomonadota</taxon>
        <taxon>Gammaproteobacteria</taxon>
        <taxon>Moraxellales</taxon>
        <taxon>Moraxellaceae</taxon>
        <taxon>Aquirhabdus</taxon>
    </lineage>
</organism>
<evidence type="ECO:0008006" key="3">
    <source>
        <dbReference type="Google" id="ProtNLM"/>
    </source>
</evidence>
<sequence length="231" mass="24018">MAACGGGSNDTIIAPTTYKFVIPAVGLQRVWTRTTIDNASNTINESYTDTVTAATATSFTRSIVDPFTKVAIAFNGVSYGITPHLETLNSSGQELSEQSLDGTTTVGGSGICTFTPNGGGVTFPTTVGATWNMTYSKKCGTNGIPQSFTNSGAVVGVESVTVPAGTFSALKILSTTTYTTSTGTNVIDNTSTWRDVNTGLVVKTFDAYSYSGTLPASGYVTQETTVLQSQK</sequence>
<name>A0A345P8M3_9GAMM</name>
<dbReference type="Gene3D" id="2.40.360.20">
    <property type="match status" value="1"/>
</dbReference>
<evidence type="ECO:0000313" key="1">
    <source>
        <dbReference type="EMBL" id="AXI03632.1"/>
    </source>
</evidence>
<dbReference type="EMBL" id="CP031222">
    <property type="protein sequence ID" value="AXI03632.1"/>
    <property type="molecule type" value="Genomic_DNA"/>
</dbReference>
<accession>A0A345P8M3</accession>
<dbReference type="KEGG" id="mbah:HYN46_12805"/>
<keyword evidence="2" id="KW-1185">Reference proteome</keyword>
<evidence type="ECO:0000313" key="2">
    <source>
        <dbReference type="Proteomes" id="UP000253940"/>
    </source>
</evidence>
<dbReference type="OrthoDB" id="574237at2"/>
<dbReference type="Proteomes" id="UP000253940">
    <property type="component" value="Chromosome"/>
</dbReference>
<proteinExistence type="predicted"/>
<reference evidence="1 2" key="1">
    <citation type="submission" date="2018-07" db="EMBL/GenBank/DDBJ databases">
        <title>Genome sequencing of Moraxellaceae gen. HYN0046.</title>
        <authorList>
            <person name="Kim M."/>
            <person name="Yi H."/>
        </authorList>
    </citation>
    <scope>NUCLEOTIDE SEQUENCE [LARGE SCALE GENOMIC DNA]</scope>
    <source>
        <strain evidence="1 2">HYN0046</strain>
    </source>
</reference>
<protein>
    <recommendedName>
        <fullName evidence="3">Lipoprotein</fullName>
    </recommendedName>
</protein>